<reference evidence="2" key="1">
    <citation type="submission" date="2021-07" db="EMBL/GenBank/DDBJ databases">
        <authorList>
            <person name="Branca A.L. A."/>
        </authorList>
    </citation>
    <scope>NUCLEOTIDE SEQUENCE</scope>
</reference>
<feature type="region of interest" description="Disordered" evidence="1">
    <location>
        <begin position="243"/>
        <end position="281"/>
    </location>
</feature>
<evidence type="ECO:0000313" key="3">
    <source>
        <dbReference type="Proteomes" id="UP001153618"/>
    </source>
</evidence>
<sequence length="444" mass="51224">MADDRDNNRNDWFDEANPFVAFRRYADEQVSTLLQSITGLPSTVTPPHHDRWEIFTEDHGFENRGVLQRTGDTSDRDRQNEARGGNDRNHEDRSKRWFNGPYDFFGFDSFLVPLATHLINSHISLPGMFEDTESPTWPIAYIMLSPYSPLHLERQAKYRAHRENGVFAYIMASLYLDTDRDPSEPQWREAFEDLLRLENGKPMLNRDSTAQPESGKDWLQGLVKRGSLGDQWKFVPRREGRPWSGITFSGHSEHAQDQEQSHDQEDKDSQLLPDQETKNERKIAETELELYERFLSDIESRERESLRTVPESPLLRLLLAEHSKQQEKLEEHKRDGHITNERRDVNEDVIGVVSSENKQPVTETPHDMTETKPESASGASSRVVSTMTRTERVQLPDGSVKSTIVKTKRFADGREEQDSSVELSHSQQGASASEKSQNGWFWKD</sequence>
<proteinExistence type="predicted"/>
<gene>
    <name evidence="2" type="ORF">POLS_LOCUS6045</name>
</gene>
<evidence type="ECO:0000256" key="1">
    <source>
        <dbReference type="SAM" id="MobiDB-lite"/>
    </source>
</evidence>
<dbReference type="AlphaFoldDB" id="A0A9W4HWM1"/>
<keyword evidence="3" id="KW-1185">Reference proteome</keyword>
<dbReference type="OrthoDB" id="4586300at2759"/>
<feature type="compositionally biased region" description="Basic and acidic residues" evidence="1">
    <location>
        <begin position="364"/>
        <end position="373"/>
    </location>
</feature>
<feature type="compositionally biased region" description="Basic and acidic residues" evidence="1">
    <location>
        <begin position="326"/>
        <end position="346"/>
    </location>
</feature>
<name>A0A9W4HWM1_PENOL</name>
<protein>
    <submittedName>
        <fullName evidence="2">Uncharacterized protein</fullName>
    </submittedName>
</protein>
<feature type="region of interest" description="Disordered" evidence="1">
    <location>
        <begin position="63"/>
        <end position="92"/>
    </location>
</feature>
<dbReference type="EMBL" id="CAJVOS010000032">
    <property type="protein sequence ID" value="CAG8149754.1"/>
    <property type="molecule type" value="Genomic_DNA"/>
</dbReference>
<feature type="compositionally biased region" description="Basic and acidic residues" evidence="1">
    <location>
        <begin position="72"/>
        <end position="92"/>
    </location>
</feature>
<feature type="region of interest" description="Disordered" evidence="1">
    <location>
        <begin position="326"/>
        <end position="444"/>
    </location>
</feature>
<accession>A0A9W4HWM1</accession>
<comment type="caution">
    <text evidence="2">The sequence shown here is derived from an EMBL/GenBank/DDBJ whole genome shotgun (WGS) entry which is preliminary data.</text>
</comment>
<evidence type="ECO:0000313" key="2">
    <source>
        <dbReference type="EMBL" id="CAG8149754.1"/>
    </source>
</evidence>
<dbReference type="Proteomes" id="UP001153618">
    <property type="component" value="Unassembled WGS sequence"/>
</dbReference>
<feature type="compositionally biased region" description="Polar residues" evidence="1">
    <location>
        <begin position="377"/>
        <end position="388"/>
    </location>
</feature>
<feature type="compositionally biased region" description="Basic and acidic residues" evidence="1">
    <location>
        <begin position="251"/>
        <end position="281"/>
    </location>
</feature>
<organism evidence="2 3">
    <name type="scientific">Penicillium olsonii</name>
    <dbReference type="NCBI Taxonomy" id="99116"/>
    <lineage>
        <taxon>Eukaryota</taxon>
        <taxon>Fungi</taxon>
        <taxon>Dikarya</taxon>
        <taxon>Ascomycota</taxon>
        <taxon>Pezizomycotina</taxon>
        <taxon>Eurotiomycetes</taxon>
        <taxon>Eurotiomycetidae</taxon>
        <taxon>Eurotiales</taxon>
        <taxon>Aspergillaceae</taxon>
        <taxon>Penicillium</taxon>
    </lineage>
</organism>
<feature type="compositionally biased region" description="Polar residues" evidence="1">
    <location>
        <begin position="420"/>
        <end position="444"/>
    </location>
</feature>